<dbReference type="PANTHER" id="PTHR16295:SF10">
    <property type="entry name" value="EXPRESSED PROTEIN"/>
    <property type="match status" value="1"/>
</dbReference>
<dbReference type="PANTHER" id="PTHR16295">
    <property type="entry name" value="TRAF-TYPE ZINC FINGER PROTEIN-RELATED"/>
    <property type="match status" value="1"/>
</dbReference>
<evidence type="ECO:0000256" key="2">
    <source>
        <dbReference type="ARBA" id="ARBA00022771"/>
    </source>
</evidence>
<feature type="region of interest" description="Disordered" evidence="5">
    <location>
        <begin position="62"/>
        <end position="143"/>
    </location>
</feature>
<feature type="coiled-coil region" evidence="4">
    <location>
        <begin position="529"/>
        <end position="564"/>
    </location>
</feature>
<comment type="caution">
    <text evidence="6">The sequence shown here is derived from an EMBL/GenBank/DDBJ whole genome shotgun (WGS) entry which is preliminary data.</text>
</comment>
<feature type="compositionally biased region" description="Polar residues" evidence="5">
    <location>
        <begin position="1200"/>
        <end position="1211"/>
    </location>
</feature>
<evidence type="ECO:0000256" key="1">
    <source>
        <dbReference type="ARBA" id="ARBA00022723"/>
    </source>
</evidence>
<feature type="region of interest" description="Disordered" evidence="5">
    <location>
        <begin position="1312"/>
        <end position="1344"/>
    </location>
</feature>
<dbReference type="Gene3D" id="1.10.150.50">
    <property type="entry name" value="Transcription Factor, Ets-1"/>
    <property type="match status" value="1"/>
</dbReference>
<dbReference type="Proteomes" id="UP000736787">
    <property type="component" value="Unassembled WGS sequence"/>
</dbReference>
<keyword evidence="4" id="KW-0175">Coiled coil</keyword>
<feature type="compositionally biased region" description="Basic and acidic residues" evidence="5">
    <location>
        <begin position="117"/>
        <end position="130"/>
    </location>
</feature>
<feature type="region of interest" description="Disordered" evidence="5">
    <location>
        <begin position="373"/>
        <end position="404"/>
    </location>
</feature>
<gene>
    <name evidence="6" type="ORF">PC117_g1842</name>
</gene>
<evidence type="ECO:0000256" key="5">
    <source>
        <dbReference type="SAM" id="MobiDB-lite"/>
    </source>
</evidence>
<name>A0A8T1LPI0_9STRA</name>
<dbReference type="PROSITE" id="PS50145">
    <property type="entry name" value="ZF_TRAF"/>
    <property type="match status" value="1"/>
</dbReference>
<feature type="compositionally biased region" description="Pro residues" evidence="5">
    <location>
        <begin position="1470"/>
        <end position="1483"/>
    </location>
</feature>
<feature type="compositionally biased region" description="Acidic residues" evidence="5">
    <location>
        <begin position="1568"/>
        <end position="1587"/>
    </location>
</feature>
<dbReference type="SUPFAM" id="SSF49599">
    <property type="entry name" value="TRAF domain-like"/>
    <property type="match status" value="1"/>
</dbReference>
<feature type="compositionally biased region" description="Basic and acidic residues" evidence="5">
    <location>
        <begin position="62"/>
        <end position="77"/>
    </location>
</feature>
<dbReference type="GO" id="GO:0008270">
    <property type="term" value="F:zinc ion binding"/>
    <property type="evidence" value="ECO:0007669"/>
    <property type="project" value="UniProtKB-KW"/>
</dbReference>
<feature type="compositionally biased region" description="Basic and acidic residues" evidence="5">
    <location>
        <begin position="386"/>
        <end position="404"/>
    </location>
</feature>
<dbReference type="InterPro" id="IPR013083">
    <property type="entry name" value="Znf_RING/FYVE/PHD"/>
</dbReference>
<dbReference type="EMBL" id="RCMK01000022">
    <property type="protein sequence ID" value="KAG2953683.1"/>
    <property type="molecule type" value="Genomic_DNA"/>
</dbReference>
<feature type="compositionally biased region" description="Polar residues" evidence="5">
    <location>
        <begin position="1049"/>
        <end position="1062"/>
    </location>
</feature>
<organism evidence="6 7">
    <name type="scientific">Phytophthora cactorum</name>
    <dbReference type="NCBI Taxonomy" id="29920"/>
    <lineage>
        <taxon>Eukaryota</taxon>
        <taxon>Sar</taxon>
        <taxon>Stramenopiles</taxon>
        <taxon>Oomycota</taxon>
        <taxon>Peronosporomycetes</taxon>
        <taxon>Peronosporales</taxon>
        <taxon>Peronosporaceae</taxon>
        <taxon>Phytophthora</taxon>
    </lineage>
</organism>
<feature type="region of interest" description="Disordered" evidence="5">
    <location>
        <begin position="865"/>
        <end position="893"/>
    </location>
</feature>
<feature type="compositionally biased region" description="Polar residues" evidence="5">
    <location>
        <begin position="957"/>
        <end position="973"/>
    </location>
</feature>
<accession>A0A8T1LPI0</accession>
<evidence type="ECO:0000256" key="4">
    <source>
        <dbReference type="SAM" id="Coils"/>
    </source>
</evidence>
<evidence type="ECO:0000256" key="3">
    <source>
        <dbReference type="ARBA" id="ARBA00022833"/>
    </source>
</evidence>
<reference evidence="6" key="1">
    <citation type="submission" date="2018-10" db="EMBL/GenBank/DDBJ databases">
        <title>Effector identification in a new, highly contiguous assembly of the strawberry crown rot pathogen Phytophthora cactorum.</title>
        <authorList>
            <person name="Armitage A.D."/>
            <person name="Nellist C.F."/>
            <person name="Bates H."/>
            <person name="Vickerstaff R.J."/>
            <person name="Harrison R.J."/>
        </authorList>
    </citation>
    <scope>NUCLEOTIDE SEQUENCE</scope>
    <source>
        <strain evidence="6">4040</strain>
    </source>
</reference>
<dbReference type="InterPro" id="IPR013761">
    <property type="entry name" value="SAM/pointed_sf"/>
</dbReference>
<dbReference type="InterPro" id="IPR001293">
    <property type="entry name" value="Znf_TRAF"/>
</dbReference>
<feature type="compositionally biased region" description="Polar residues" evidence="5">
    <location>
        <begin position="78"/>
        <end position="99"/>
    </location>
</feature>
<feature type="region of interest" description="Disordered" evidence="5">
    <location>
        <begin position="1663"/>
        <end position="1730"/>
    </location>
</feature>
<dbReference type="PROSITE" id="PS50105">
    <property type="entry name" value="SAM_DOMAIN"/>
    <property type="match status" value="1"/>
</dbReference>
<feature type="compositionally biased region" description="Polar residues" evidence="5">
    <location>
        <begin position="986"/>
        <end position="1027"/>
    </location>
</feature>
<feature type="compositionally biased region" description="Acidic residues" evidence="5">
    <location>
        <begin position="1667"/>
        <end position="1686"/>
    </location>
</feature>
<protein>
    <submittedName>
        <fullName evidence="6">Uncharacterized protein</fullName>
    </submittedName>
</protein>
<keyword evidence="2" id="KW-0863">Zinc-finger</keyword>
<sequence length="1749" mass="192833">MDWEANLAAIIKCTDASLAQQFREFEDVTAEFTAVDEDPSAHNSSSDNVATNYLRETMAAEYRHRQQQEKQQTRDQKPSYSRVSGAFSKTSAAPATTFSEHFHRRQERKRGAAASGRPRDNQRTHRRSSEYEPAEDEGQVQDHEVDEQRYATLRGGGAYHPQMYSSPTYDVAQMMEQVRLSLKLEVDARAAIAERQLSALLHLCKTTSEELDRLRVEVCANDRQLHTLDQVQSKIRQELTTQKDIGFHLQSMCGKDESWRMQTENQLLELRQIMAALRDQGNSTQAVAQEKLSRSELLVQFNAAMEPIKAQLQANLQHQAQQIADITRTTSSSSLLLDGITQKVNRGITEELNELRSDLNALKHHIAKMDIFQDGGRGQSRSLQQSKEEIEAKTKEEQQQQEEKLTDLREGLQKELMALVKDYVEAQTKPIRQSIDENQHRIVTRSEIENLRGTLDETCRNRCASIVLQLESQVKSVQDQLRGECNAVVRDASDRIERSIQQTTNTMTTALDGQVKTWQNKQIELVTMIENEQKERKQALDELHESLRKSRHQLEDQLHKLGQEGRTKLSQYESDIEKRLKDVEKQIECALVDVHKKIQAAMASLKSVRQVQDNNNTVELERKLKRLEETVSSINLSVAALSKSIESSTATSSALNSDCNTKDVSLALEKQTSVYVSTMENLIQKLQLQLQVQAQPQVQMMAPSPFHGFWPPSPYATSQAPPPPMLHLPSPSAPISTTDQPQVTPTTIRASLAALATSSYAHVDDSVKDDLDRIEVPTYSDISADRVCSSVAVKPSEPSSTISTEPCRLPPPPVLPSSLTSPMPDQDIQQSSEQNLSIEVELTKRENTLATTAKGALAEAELAKARVEGRRRQEQETKQQQRQPPVPVPSVNAHVSTRIGISTSDAEAISSRLSIPAILAAQTRALTRSASSSALPGRDTLPHPVVSAVASRLTPASLPSTPMASRTTCSTILPDTPPPTTRAPPQSLTMTENIATVSTTSNSALSSQNDAKSGSKPSETIPNSSTAPKRVVNSAGPPVQPTPKDLTPTLPQSSISATTTQDLNLPISSLPAKDESPPSLSPLAKIFVRPTPAPVGDEKEDMAPAQSVSSATISPAVNTVKIQEKDSALVAPTPATPPSAPTPVSHVLCGLCRLPVRSDQKIEHERSQCPKRMVECVSCKQQLQWVSLEMHELECNTAQRRTTNPPGTVASSEAKPLSDTATELGGSLKKCRHCAADVPSLDLLEHEINCDKVLKQCPHCLRRQKMSELQDHIENCDCRLVSCPNDCGGKFLQRGIPNHLATRCPKKPVGISTSLAPPVSRPPYPEASKPAPSPSTSQHLSAPVPTGKVECKFCDDEIDANKIDAHELNCDWKPKRCQHCNMVVISRDLLRHETSCKTNMKSCSHCDENMPQSALTTHASRCSKRPIKCIRCCQLFPADAIVAHSSNCKVVPGGNSAASSQTPAVRAPIKIPPPPPFPPPPTATTPTPTSQQNTRRATADPRVGVTASIDTVKAPATPAEESESDRLARRNLALSQLTNPGATPTERNTGSRASAPSPVTRPIIQPDVEGDEDEEDEEEDDDEDDDDQLTLAQVVKEWNVENVCLWLHEDVGVPDVVLRFQQNQCNGEMLLELTESDLINDFGVKDRVQRERILSAIEAINTSNAFSEEDDEEDDEEEGDEDDLEKSEEQHTSHMRHSIGGVYSHPRDILQRRSQPSPQRMFGGQLPSSNDMLRRISNALESPKLTINL</sequence>
<dbReference type="InterPro" id="IPR051986">
    <property type="entry name" value="Innate_Immune_Apopt_Reg"/>
</dbReference>
<feature type="compositionally biased region" description="Polar residues" evidence="5">
    <location>
        <begin position="1533"/>
        <end position="1554"/>
    </location>
</feature>
<proteinExistence type="predicted"/>
<feature type="region of interest" description="Disordered" evidence="5">
    <location>
        <begin position="1200"/>
        <end position="1221"/>
    </location>
</feature>
<feature type="compositionally biased region" description="Basic and acidic residues" evidence="5">
    <location>
        <begin position="865"/>
        <end position="879"/>
    </location>
</feature>
<keyword evidence="1" id="KW-0479">Metal-binding</keyword>
<feature type="region of interest" description="Disordered" evidence="5">
    <location>
        <begin position="1452"/>
        <end position="1587"/>
    </location>
</feature>
<feature type="coiled-coil region" evidence="4">
    <location>
        <begin position="610"/>
        <end position="637"/>
    </location>
</feature>
<dbReference type="VEuPathDB" id="FungiDB:PC110_g1712"/>
<feature type="region of interest" description="Disordered" evidence="5">
    <location>
        <begin position="952"/>
        <end position="1062"/>
    </location>
</feature>
<evidence type="ECO:0000313" key="7">
    <source>
        <dbReference type="Proteomes" id="UP000736787"/>
    </source>
</evidence>
<evidence type="ECO:0000313" key="6">
    <source>
        <dbReference type="EMBL" id="KAG2953683.1"/>
    </source>
</evidence>
<dbReference type="GO" id="GO:0005739">
    <property type="term" value="C:mitochondrion"/>
    <property type="evidence" value="ECO:0007669"/>
    <property type="project" value="TreeGrafter"/>
</dbReference>
<dbReference type="InterPro" id="IPR001660">
    <property type="entry name" value="SAM"/>
</dbReference>
<keyword evidence="3" id="KW-0862">Zinc</keyword>
<dbReference type="SUPFAM" id="SSF47769">
    <property type="entry name" value="SAM/Pointed domain"/>
    <property type="match status" value="1"/>
</dbReference>
<dbReference type="Gene3D" id="3.30.40.10">
    <property type="entry name" value="Zinc/RING finger domain, C3HC4 (zinc finger)"/>
    <property type="match status" value="4"/>
</dbReference>
<dbReference type="SMART" id="SM00454">
    <property type="entry name" value="SAM"/>
    <property type="match status" value="1"/>
</dbReference>
<dbReference type="Pfam" id="PF07647">
    <property type="entry name" value="SAM_2"/>
    <property type="match status" value="1"/>
</dbReference>